<accession>A0A401QEZ4</accession>
<gene>
    <name evidence="1" type="ORF">scyTo_0024517</name>
</gene>
<organism evidence="1 2">
    <name type="scientific">Scyliorhinus torazame</name>
    <name type="common">Cloudy catshark</name>
    <name type="synonym">Catulus torazame</name>
    <dbReference type="NCBI Taxonomy" id="75743"/>
    <lineage>
        <taxon>Eukaryota</taxon>
        <taxon>Metazoa</taxon>
        <taxon>Chordata</taxon>
        <taxon>Craniata</taxon>
        <taxon>Vertebrata</taxon>
        <taxon>Chondrichthyes</taxon>
        <taxon>Elasmobranchii</taxon>
        <taxon>Galeomorphii</taxon>
        <taxon>Galeoidea</taxon>
        <taxon>Carcharhiniformes</taxon>
        <taxon>Scyliorhinidae</taxon>
        <taxon>Scyliorhinus</taxon>
    </lineage>
</organism>
<proteinExistence type="predicted"/>
<dbReference type="InterPro" id="IPR028662">
    <property type="entry name" value="SNX8/Mvp1"/>
</dbReference>
<dbReference type="PANTHER" id="PTHR46571">
    <property type="entry name" value="SORTING NEXIN-8"/>
    <property type="match status" value="1"/>
</dbReference>
<keyword evidence="2" id="KW-1185">Reference proteome</keyword>
<dbReference type="STRING" id="75743.A0A401QEZ4"/>
<comment type="caution">
    <text evidence="1">The sequence shown here is derived from an EMBL/GenBank/DDBJ whole genome shotgun (WGS) entry which is preliminary data.</text>
</comment>
<dbReference type="OrthoDB" id="10064318at2759"/>
<reference evidence="1 2" key="1">
    <citation type="journal article" date="2018" name="Nat. Ecol. Evol.">
        <title>Shark genomes provide insights into elasmobranch evolution and the origin of vertebrates.</title>
        <authorList>
            <person name="Hara Y"/>
            <person name="Yamaguchi K"/>
            <person name="Onimaru K"/>
            <person name="Kadota M"/>
            <person name="Koyanagi M"/>
            <person name="Keeley SD"/>
            <person name="Tatsumi K"/>
            <person name="Tanaka K"/>
            <person name="Motone F"/>
            <person name="Kageyama Y"/>
            <person name="Nozu R"/>
            <person name="Adachi N"/>
            <person name="Nishimura O"/>
            <person name="Nakagawa R"/>
            <person name="Tanegashima C"/>
            <person name="Kiyatake I"/>
            <person name="Matsumoto R"/>
            <person name="Murakumo K"/>
            <person name="Nishida K"/>
            <person name="Terakita A"/>
            <person name="Kuratani S"/>
            <person name="Sato K"/>
            <person name="Hyodo S Kuraku.S."/>
        </authorList>
    </citation>
    <scope>NUCLEOTIDE SEQUENCE [LARGE SCALE GENOMIC DNA]</scope>
</reference>
<dbReference type="GO" id="GO:0005829">
    <property type="term" value="C:cytosol"/>
    <property type="evidence" value="ECO:0007669"/>
    <property type="project" value="GOC"/>
</dbReference>
<evidence type="ECO:0000313" key="1">
    <source>
        <dbReference type="EMBL" id="GCB83941.1"/>
    </source>
</evidence>
<dbReference type="GO" id="GO:0031901">
    <property type="term" value="C:early endosome membrane"/>
    <property type="evidence" value="ECO:0007669"/>
    <property type="project" value="TreeGrafter"/>
</dbReference>
<dbReference type="AlphaFoldDB" id="A0A401QEZ4"/>
<protein>
    <submittedName>
        <fullName evidence="1">Uncharacterized protein</fullName>
    </submittedName>
</protein>
<dbReference type="Proteomes" id="UP000288216">
    <property type="component" value="Unassembled WGS sequence"/>
</dbReference>
<dbReference type="GO" id="GO:0034498">
    <property type="term" value="P:early endosome to Golgi transport"/>
    <property type="evidence" value="ECO:0007669"/>
    <property type="project" value="TreeGrafter"/>
</dbReference>
<dbReference type="EMBL" id="BFAA01048718">
    <property type="protein sequence ID" value="GCB83941.1"/>
    <property type="molecule type" value="Genomic_DNA"/>
</dbReference>
<name>A0A401QEZ4_SCYTO</name>
<dbReference type="PANTHER" id="PTHR46571:SF1">
    <property type="entry name" value="SORTING NEXIN-8"/>
    <property type="match status" value="1"/>
</dbReference>
<evidence type="ECO:0000313" key="2">
    <source>
        <dbReference type="Proteomes" id="UP000288216"/>
    </source>
</evidence>
<dbReference type="GO" id="GO:0035091">
    <property type="term" value="F:phosphatidylinositol binding"/>
    <property type="evidence" value="ECO:0007669"/>
    <property type="project" value="InterPro"/>
</dbReference>
<feature type="non-terminal residue" evidence="1">
    <location>
        <position position="1"/>
    </location>
</feature>
<sequence>DVQNKIRESLRGVGDEFMTCGIAATAKELLPPDIQAQFVASRELIRNLYNSFHKLRDRAERMANRSAENATDLLLFGKELR</sequence>
<dbReference type="GO" id="GO:0006886">
    <property type="term" value="P:intracellular protein transport"/>
    <property type="evidence" value="ECO:0007669"/>
    <property type="project" value="TreeGrafter"/>
</dbReference>